<feature type="region of interest" description="Disordered" evidence="5">
    <location>
        <begin position="198"/>
        <end position="227"/>
    </location>
</feature>
<feature type="region of interest" description="Disordered" evidence="5">
    <location>
        <begin position="91"/>
        <end position="128"/>
    </location>
</feature>
<dbReference type="EMBL" id="JBJQND010000017">
    <property type="protein sequence ID" value="KAL3841354.1"/>
    <property type="molecule type" value="Genomic_DNA"/>
</dbReference>
<evidence type="ECO:0000256" key="5">
    <source>
        <dbReference type="SAM" id="MobiDB-lite"/>
    </source>
</evidence>
<feature type="compositionally biased region" description="Low complexity" evidence="5">
    <location>
        <begin position="101"/>
        <end position="117"/>
    </location>
</feature>
<evidence type="ECO:0000259" key="6">
    <source>
        <dbReference type="PROSITE" id="PS51058"/>
    </source>
</evidence>
<comment type="caution">
    <text evidence="7">The sequence shown here is derived from an EMBL/GenBank/DDBJ whole genome shotgun (WGS) entry which is preliminary data.</text>
</comment>
<dbReference type="GO" id="GO:0008270">
    <property type="term" value="F:zinc ion binding"/>
    <property type="evidence" value="ECO:0007669"/>
    <property type="project" value="UniProtKB-KW"/>
</dbReference>
<reference evidence="7 9" key="1">
    <citation type="submission" date="2024-11" db="EMBL/GenBank/DDBJ databases">
        <title>Chromosome-level genome assembly of the freshwater bivalve Anodonta woodiana.</title>
        <authorList>
            <person name="Chen X."/>
        </authorList>
    </citation>
    <scope>NUCLEOTIDE SEQUENCE [LARGE SCALE GENOMIC DNA]</scope>
    <source>
        <strain evidence="7">MN2024</strain>
        <tissue evidence="7">Gills</tissue>
    </source>
</reference>
<evidence type="ECO:0000256" key="4">
    <source>
        <dbReference type="PROSITE-ProRule" id="PRU00509"/>
    </source>
</evidence>
<evidence type="ECO:0000313" key="9">
    <source>
        <dbReference type="Proteomes" id="UP001634394"/>
    </source>
</evidence>
<dbReference type="EMBL" id="JBJQND010000017">
    <property type="protein sequence ID" value="KAL3841311.1"/>
    <property type="molecule type" value="Genomic_DNA"/>
</dbReference>
<evidence type="ECO:0000256" key="2">
    <source>
        <dbReference type="ARBA" id="ARBA00022771"/>
    </source>
</evidence>
<evidence type="ECO:0000256" key="3">
    <source>
        <dbReference type="ARBA" id="ARBA00022833"/>
    </source>
</evidence>
<proteinExistence type="predicted"/>
<name>A0ABD3TVY4_SINWO</name>
<feature type="region of interest" description="Disordered" evidence="5">
    <location>
        <begin position="496"/>
        <end position="540"/>
    </location>
</feature>
<accession>A0ABD3TVY4</accession>
<dbReference type="Proteomes" id="UP001634394">
    <property type="component" value="Unassembled WGS sequence"/>
</dbReference>
<protein>
    <recommendedName>
        <fullName evidence="6">CXXC-type domain-containing protein</fullName>
    </recommendedName>
</protein>
<feature type="compositionally biased region" description="Polar residues" evidence="5">
    <location>
        <begin position="208"/>
        <end position="217"/>
    </location>
</feature>
<evidence type="ECO:0000256" key="1">
    <source>
        <dbReference type="ARBA" id="ARBA00022723"/>
    </source>
</evidence>
<feature type="compositionally biased region" description="Polar residues" evidence="5">
    <location>
        <begin position="517"/>
        <end position="537"/>
    </location>
</feature>
<keyword evidence="3" id="KW-0862">Zinc</keyword>
<keyword evidence="9" id="KW-1185">Reference proteome</keyword>
<dbReference type="InterPro" id="IPR002857">
    <property type="entry name" value="Znf_CXXC"/>
</dbReference>
<evidence type="ECO:0000313" key="7">
    <source>
        <dbReference type="EMBL" id="KAL3841311.1"/>
    </source>
</evidence>
<feature type="domain" description="CXXC-type" evidence="6">
    <location>
        <begin position="44"/>
        <end position="85"/>
    </location>
</feature>
<evidence type="ECO:0000313" key="8">
    <source>
        <dbReference type="EMBL" id="KAL3841354.1"/>
    </source>
</evidence>
<gene>
    <name evidence="7" type="ORF">ACJMK2_019474</name>
    <name evidence="8" type="ORF">ACJMK2_019512</name>
</gene>
<keyword evidence="2 4" id="KW-0863">Zinc-finger</keyword>
<dbReference type="AlphaFoldDB" id="A0ABD3TVY4"/>
<keyword evidence="1" id="KW-0479">Metal-binding</keyword>
<sequence>MGEPGPGVSFPLKVQTDNEDFVIEMNDSNPSDSVGYDGMGDKMRCKRRKRCGQCGPCQVKENCGKCHFCVRKDVLKQTCIYRKCVYLRSKPKPYSRPQPSPQGSQSGGTLSSNSVSPIMRPPMGTARLHTPFADHMLPIPPDTKQETNPFLPPNLPHHQSMPMTAAAYPGSIEVSAANRGPFQPPPVNMSMHMSISPHCMMSSPPQGPQDQNSTHVNSPPAPTLPVPPSVMNDRTVGDFRQPDQITIPHPHPSTNLGGLTHHHPHIPHPSSHSHLESQAVMESRMSRMNFPPPMDSRVPSDSSCMYHPYSMASHFHQPGGPTYFPSSTDMFRSQLFSSMPPGYSYPPSRFHEGFSNMHFPPLGMPPTSPFPQCAQGGMGSLNNQAFPQQYPHLNQQSHGCPKNGCCPPVSPSIESDAKVMQEGYKKRSRRSSVSSFRSLFWEPWKSPSITDDVSSTVSSDFECDIISIDDLQMNAYIRSDGCNSIEIEIDDRSVSEDFQSPIRSSRKSFMSPPGKQVDSNNRNASPTPPSQISSYENLTKGKPKELKAKRRLTFEGTAVCLKQDLGDEGTIQLELPGHKVTIENAVLDEKLAKSSSNLEELLEFISSRKVAEVDANAGTLLENEKDTDKSIKTTSASKVHI</sequence>
<organism evidence="7 9">
    <name type="scientific">Sinanodonta woodiana</name>
    <name type="common">Chinese pond mussel</name>
    <name type="synonym">Anodonta woodiana</name>
    <dbReference type="NCBI Taxonomy" id="1069815"/>
    <lineage>
        <taxon>Eukaryota</taxon>
        <taxon>Metazoa</taxon>
        <taxon>Spiralia</taxon>
        <taxon>Lophotrochozoa</taxon>
        <taxon>Mollusca</taxon>
        <taxon>Bivalvia</taxon>
        <taxon>Autobranchia</taxon>
        <taxon>Heteroconchia</taxon>
        <taxon>Palaeoheterodonta</taxon>
        <taxon>Unionida</taxon>
        <taxon>Unionoidea</taxon>
        <taxon>Unionidae</taxon>
        <taxon>Unioninae</taxon>
        <taxon>Sinanodonta</taxon>
    </lineage>
</organism>
<dbReference type="PROSITE" id="PS51058">
    <property type="entry name" value="ZF_CXXC"/>
    <property type="match status" value="1"/>
</dbReference>